<gene>
    <name evidence="1" type="ORF">LYPA_23C009463</name>
</gene>
<name>A0A485MT62_LYNPA</name>
<organism evidence="1 2">
    <name type="scientific">Lynx pardinus</name>
    <name type="common">Iberian lynx</name>
    <name type="synonym">Felis pardina</name>
    <dbReference type="NCBI Taxonomy" id="191816"/>
    <lineage>
        <taxon>Eukaryota</taxon>
        <taxon>Metazoa</taxon>
        <taxon>Chordata</taxon>
        <taxon>Craniata</taxon>
        <taxon>Vertebrata</taxon>
        <taxon>Euteleostomi</taxon>
        <taxon>Mammalia</taxon>
        <taxon>Eutheria</taxon>
        <taxon>Laurasiatheria</taxon>
        <taxon>Carnivora</taxon>
        <taxon>Feliformia</taxon>
        <taxon>Felidae</taxon>
        <taxon>Felinae</taxon>
        <taxon>Lynx</taxon>
    </lineage>
</organism>
<keyword evidence="2" id="KW-1185">Reference proteome</keyword>
<dbReference type="EMBL" id="CAAGRJ010006190">
    <property type="protein sequence ID" value="VFV24235.1"/>
    <property type="molecule type" value="Genomic_DNA"/>
</dbReference>
<reference evidence="1 2" key="1">
    <citation type="submission" date="2019-01" db="EMBL/GenBank/DDBJ databases">
        <authorList>
            <person name="Alioto T."/>
            <person name="Alioto T."/>
        </authorList>
    </citation>
    <scope>NUCLEOTIDE SEQUENCE [LARGE SCALE GENOMIC DNA]</scope>
</reference>
<evidence type="ECO:0000313" key="1">
    <source>
        <dbReference type="EMBL" id="VFV24235.1"/>
    </source>
</evidence>
<protein>
    <submittedName>
        <fullName evidence="1">Uncharacterized protein</fullName>
    </submittedName>
</protein>
<feature type="non-terminal residue" evidence="1">
    <location>
        <position position="1"/>
    </location>
</feature>
<evidence type="ECO:0000313" key="2">
    <source>
        <dbReference type="Proteomes" id="UP000386466"/>
    </source>
</evidence>
<accession>A0A485MT62</accession>
<proteinExistence type="predicted"/>
<dbReference type="AlphaFoldDB" id="A0A485MT62"/>
<dbReference type="Proteomes" id="UP000386466">
    <property type="component" value="Unassembled WGS sequence"/>
</dbReference>
<sequence length="87" mass="9723">VSTARAEKEARSPFPAGDVRLPCDQKPAYVVEGKRPKLTGVLSVDRGNSFLREQWDVGTWGLRGGETASGDWSRTRRLLQKAVRRIQ</sequence>